<reference evidence="2" key="1">
    <citation type="submission" date="2020-04" db="EMBL/GenBank/DDBJ databases">
        <title>Draft genome resource of the tomato pathogen Pseudocercospora fuligena.</title>
        <authorList>
            <person name="Zaccaron A."/>
        </authorList>
    </citation>
    <scope>NUCLEOTIDE SEQUENCE</scope>
    <source>
        <strain evidence="2">PF001</strain>
    </source>
</reference>
<dbReference type="PANTHER" id="PTHR42085:SF1">
    <property type="entry name" value="F-BOX DOMAIN-CONTAINING PROTEIN"/>
    <property type="match status" value="1"/>
</dbReference>
<comment type="caution">
    <text evidence="2">The sequence shown here is derived from an EMBL/GenBank/DDBJ whole genome shotgun (WGS) entry which is preliminary data.</text>
</comment>
<name>A0A8H6RDE3_9PEZI</name>
<proteinExistence type="predicted"/>
<dbReference type="InterPro" id="IPR038883">
    <property type="entry name" value="AN11006-like"/>
</dbReference>
<dbReference type="AlphaFoldDB" id="A0A8H6RDE3"/>
<sequence length="259" mass="29279">MLKKFRRSSKASTTSATPPSSRHGSVATTISTKTTTSSRTKTNFFSLPAELRNQIYNLAAKGIVLRLLDRKSQKLPKRRKTTIDTVPSLFITSRQCRSEYLPILLSTAKIEVQVIDFDFSNIIRIIGSLYCTELKSLRLNPNLMLALSFTPRSSDKLGIMEANLRRWAAHRSQGLDRLPWRYRLGAKPDSSVFVVSYHRCMAVLKMVKCKVEEGLGWELQRIMDVVEIPNREGNGGPQMGAEYHEFERGVLWDSAVGNV</sequence>
<protein>
    <submittedName>
        <fullName evidence="2">Uncharacterized protein</fullName>
    </submittedName>
</protein>
<organism evidence="2 3">
    <name type="scientific">Pseudocercospora fuligena</name>
    <dbReference type="NCBI Taxonomy" id="685502"/>
    <lineage>
        <taxon>Eukaryota</taxon>
        <taxon>Fungi</taxon>
        <taxon>Dikarya</taxon>
        <taxon>Ascomycota</taxon>
        <taxon>Pezizomycotina</taxon>
        <taxon>Dothideomycetes</taxon>
        <taxon>Dothideomycetidae</taxon>
        <taxon>Mycosphaerellales</taxon>
        <taxon>Mycosphaerellaceae</taxon>
        <taxon>Pseudocercospora</taxon>
    </lineage>
</organism>
<accession>A0A8H6RDE3</accession>
<dbReference type="Proteomes" id="UP000660729">
    <property type="component" value="Unassembled WGS sequence"/>
</dbReference>
<evidence type="ECO:0000313" key="2">
    <source>
        <dbReference type="EMBL" id="KAF7188884.1"/>
    </source>
</evidence>
<evidence type="ECO:0000313" key="3">
    <source>
        <dbReference type="Proteomes" id="UP000660729"/>
    </source>
</evidence>
<evidence type="ECO:0000256" key="1">
    <source>
        <dbReference type="SAM" id="MobiDB-lite"/>
    </source>
</evidence>
<gene>
    <name evidence="2" type="ORF">HII31_09807</name>
</gene>
<dbReference type="EMBL" id="JABCIY010000204">
    <property type="protein sequence ID" value="KAF7188884.1"/>
    <property type="molecule type" value="Genomic_DNA"/>
</dbReference>
<dbReference type="PANTHER" id="PTHR42085">
    <property type="entry name" value="F-BOX DOMAIN-CONTAINING PROTEIN"/>
    <property type="match status" value="1"/>
</dbReference>
<feature type="compositionally biased region" description="Low complexity" evidence="1">
    <location>
        <begin position="10"/>
        <end position="34"/>
    </location>
</feature>
<dbReference type="OrthoDB" id="3864028at2759"/>
<keyword evidence="3" id="KW-1185">Reference proteome</keyword>
<feature type="region of interest" description="Disordered" evidence="1">
    <location>
        <begin position="1"/>
        <end position="34"/>
    </location>
</feature>